<dbReference type="AlphaFoldDB" id="A0A9W6SRS7"/>
<dbReference type="SMART" id="SM00347">
    <property type="entry name" value="HTH_MARR"/>
    <property type="match status" value="1"/>
</dbReference>
<dbReference type="RefSeq" id="WP_285666603.1">
    <property type="nucleotide sequence ID" value="NZ_BSTX01000005.1"/>
</dbReference>
<dbReference type="Pfam" id="PF12802">
    <property type="entry name" value="MarR_2"/>
    <property type="match status" value="1"/>
</dbReference>
<organism evidence="2 3">
    <name type="scientific">Actinorhabdospora filicis</name>
    <dbReference type="NCBI Taxonomy" id="1785913"/>
    <lineage>
        <taxon>Bacteria</taxon>
        <taxon>Bacillati</taxon>
        <taxon>Actinomycetota</taxon>
        <taxon>Actinomycetes</taxon>
        <taxon>Micromonosporales</taxon>
        <taxon>Micromonosporaceae</taxon>
        <taxon>Actinorhabdospora</taxon>
    </lineage>
</organism>
<reference evidence="2" key="1">
    <citation type="submission" date="2023-03" db="EMBL/GenBank/DDBJ databases">
        <title>Actinorhabdospora filicis NBRC 111898.</title>
        <authorList>
            <person name="Ichikawa N."/>
            <person name="Sato H."/>
            <person name="Tonouchi N."/>
        </authorList>
    </citation>
    <scope>NUCLEOTIDE SEQUENCE</scope>
    <source>
        <strain evidence="2">NBRC 111898</strain>
    </source>
</reference>
<name>A0A9W6SRS7_9ACTN</name>
<comment type="caution">
    <text evidence="2">The sequence shown here is derived from an EMBL/GenBank/DDBJ whole genome shotgun (WGS) entry which is preliminary data.</text>
</comment>
<evidence type="ECO:0000313" key="3">
    <source>
        <dbReference type="Proteomes" id="UP001165079"/>
    </source>
</evidence>
<dbReference type="PRINTS" id="PR00598">
    <property type="entry name" value="HTHMARR"/>
</dbReference>
<dbReference type="GO" id="GO:0006950">
    <property type="term" value="P:response to stress"/>
    <property type="evidence" value="ECO:0007669"/>
    <property type="project" value="TreeGrafter"/>
</dbReference>
<sequence length="143" mass="15592">MTDDTPRAKGFRDDHLWRRVTALHARVEQKLSTALQRGHGLGLSEYRALGDLAANPKSELRMQELADGLGLNQSSVTRLAGRLETAGLTVRDLCADDRRGVYAVLTEAGRKRYEDARGTYESVLGEALDAEDAGLVKALRAVG</sequence>
<dbReference type="PANTHER" id="PTHR33164:SF99">
    <property type="entry name" value="MARR FAMILY REGULATORY PROTEIN"/>
    <property type="match status" value="1"/>
</dbReference>
<dbReference type="GO" id="GO:0003700">
    <property type="term" value="F:DNA-binding transcription factor activity"/>
    <property type="evidence" value="ECO:0007669"/>
    <property type="project" value="InterPro"/>
</dbReference>
<keyword evidence="3" id="KW-1185">Reference proteome</keyword>
<dbReference type="InterPro" id="IPR039422">
    <property type="entry name" value="MarR/SlyA-like"/>
</dbReference>
<gene>
    <name evidence="2" type="ORF">Afil01_60030</name>
</gene>
<dbReference type="PROSITE" id="PS50995">
    <property type="entry name" value="HTH_MARR_2"/>
    <property type="match status" value="1"/>
</dbReference>
<accession>A0A9W6SRS7</accession>
<protein>
    <submittedName>
        <fullName evidence="2">MarR family transcriptional regulator</fullName>
    </submittedName>
</protein>
<evidence type="ECO:0000259" key="1">
    <source>
        <dbReference type="PROSITE" id="PS50995"/>
    </source>
</evidence>
<dbReference type="InterPro" id="IPR036390">
    <property type="entry name" value="WH_DNA-bd_sf"/>
</dbReference>
<feature type="domain" description="HTH marR-type" evidence="1">
    <location>
        <begin position="13"/>
        <end position="143"/>
    </location>
</feature>
<dbReference type="Gene3D" id="1.10.10.10">
    <property type="entry name" value="Winged helix-like DNA-binding domain superfamily/Winged helix DNA-binding domain"/>
    <property type="match status" value="1"/>
</dbReference>
<dbReference type="EMBL" id="BSTX01000005">
    <property type="protein sequence ID" value="GLZ81196.1"/>
    <property type="molecule type" value="Genomic_DNA"/>
</dbReference>
<proteinExistence type="predicted"/>
<dbReference type="InterPro" id="IPR000835">
    <property type="entry name" value="HTH_MarR-typ"/>
</dbReference>
<dbReference type="InterPro" id="IPR036388">
    <property type="entry name" value="WH-like_DNA-bd_sf"/>
</dbReference>
<dbReference type="Proteomes" id="UP001165079">
    <property type="component" value="Unassembled WGS sequence"/>
</dbReference>
<dbReference type="SUPFAM" id="SSF46785">
    <property type="entry name" value="Winged helix' DNA-binding domain"/>
    <property type="match status" value="1"/>
</dbReference>
<dbReference type="PANTHER" id="PTHR33164">
    <property type="entry name" value="TRANSCRIPTIONAL REGULATOR, MARR FAMILY"/>
    <property type="match status" value="1"/>
</dbReference>
<evidence type="ECO:0000313" key="2">
    <source>
        <dbReference type="EMBL" id="GLZ81196.1"/>
    </source>
</evidence>